<dbReference type="STRING" id="999627.SAMN05216236_103149"/>
<gene>
    <name evidence="3" type="ORF">SAMN05216236_103149</name>
</gene>
<evidence type="ECO:0000313" key="4">
    <source>
        <dbReference type="Proteomes" id="UP000182466"/>
    </source>
</evidence>
<organism evidence="3 4">
    <name type="scientific">Sedimentitalea nanhaiensis</name>
    <dbReference type="NCBI Taxonomy" id="999627"/>
    <lineage>
        <taxon>Bacteria</taxon>
        <taxon>Pseudomonadati</taxon>
        <taxon>Pseudomonadota</taxon>
        <taxon>Alphaproteobacteria</taxon>
        <taxon>Rhodobacterales</taxon>
        <taxon>Paracoccaceae</taxon>
        <taxon>Sedimentitalea</taxon>
    </lineage>
</organism>
<dbReference type="AlphaFoldDB" id="A0A1I6Z0R0"/>
<dbReference type="OrthoDB" id="7876668at2"/>
<dbReference type="EMBL" id="FPAW01000003">
    <property type="protein sequence ID" value="SFT56263.1"/>
    <property type="molecule type" value="Genomic_DNA"/>
</dbReference>
<accession>A0A1I6Z0R0</accession>
<keyword evidence="4" id="KW-1185">Reference proteome</keyword>
<feature type="chain" id="PRO_5010176761" evidence="2">
    <location>
        <begin position="22"/>
        <end position="191"/>
    </location>
</feature>
<dbReference type="Proteomes" id="UP000182466">
    <property type="component" value="Unassembled WGS sequence"/>
</dbReference>
<evidence type="ECO:0000313" key="3">
    <source>
        <dbReference type="EMBL" id="SFT56263.1"/>
    </source>
</evidence>
<reference evidence="3 4" key="1">
    <citation type="submission" date="2016-10" db="EMBL/GenBank/DDBJ databases">
        <authorList>
            <person name="de Groot N.N."/>
        </authorList>
    </citation>
    <scope>NUCLEOTIDE SEQUENCE [LARGE SCALE GENOMIC DNA]</scope>
    <source>
        <strain evidence="3 4">CGMCC 1.10959</strain>
    </source>
</reference>
<evidence type="ECO:0000256" key="1">
    <source>
        <dbReference type="SAM" id="MobiDB-lite"/>
    </source>
</evidence>
<proteinExistence type="predicted"/>
<feature type="region of interest" description="Disordered" evidence="1">
    <location>
        <begin position="107"/>
        <end position="130"/>
    </location>
</feature>
<evidence type="ECO:0000256" key="2">
    <source>
        <dbReference type="SAM" id="SignalP"/>
    </source>
</evidence>
<dbReference type="RefSeq" id="WP_027262496.1">
    <property type="nucleotide sequence ID" value="NZ_FPAW01000003.1"/>
</dbReference>
<protein>
    <submittedName>
        <fullName evidence="3">Uncharacterized protein</fullName>
    </submittedName>
</protein>
<keyword evidence="2" id="KW-0732">Signal</keyword>
<name>A0A1I6Z0R0_9RHOB</name>
<sequence>MIRHILSSVCTITALSASAQADPAASASNNQPRIWSALSGERIQVDGDVLRLRDVTCAKPTTDAGRNAKALLNTFLRAGHVRCLVSETGLAECTVNGQNINARLRQQPGCGPSDPSAKSLRPDVNPPFRSAATPRQIERRIRPADPLQLWRRATGLGPIPDHLQLVLYSLQLYLNTQTGGMPDPAGRQQDQ</sequence>
<feature type="signal peptide" evidence="2">
    <location>
        <begin position="1"/>
        <end position="21"/>
    </location>
</feature>